<dbReference type="Proteomes" id="UP001634394">
    <property type="component" value="Unassembled WGS sequence"/>
</dbReference>
<evidence type="ECO:0000313" key="1">
    <source>
        <dbReference type="EMBL" id="KAL3855376.1"/>
    </source>
</evidence>
<dbReference type="EMBL" id="JBJQND010000014">
    <property type="protein sequence ID" value="KAL3855376.1"/>
    <property type="molecule type" value="Genomic_DNA"/>
</dbReference>
<evidence type="ECO:0000313" key="2">
    <source>
        <dbReference type="Proteomes" id="UP001634394"/>
    </source>
</evidence>
<sequence>MGKTRQENVRRRWDGLSMQETIKFYSKNGKTQSHIWFGRNNQHILSLVSDIVMTQKILNTFKNGRVDDESIEWWSGFIERWLQVRLSSPVITYLGIGHVSESNRKKIFQSHDIMPLCIRVCISGMTGLIQSPFEPWVTEHFVRHIPPARPALLFPDGHNTNVECNLCPSTMINSFAKCGIQPLQPENILQIFDTCKRHSPLVHLMLHESSQLVDTLQIYNVAIQYSPVKMRYSISNIFDNSGFTVTNAMKRKKTIVHARAFTDDEWLHHAGAEEKENERREKTSATK</sequence>
<proteinExistence type="predicted"/>
<dbReference type="AlphaFoldDB" id="A0ABD3V346"/>
<reference evidence="1 2" key="1">
    <citation type="submission" date="2024-11" db="EMBL/GenBank/DDBJ databases">
        <title>Chromosome-level genome assembly of the freshwater bivalve Anodonta woodiana.</title>
        <authorList>
            <person name="Chen X."/>
        </authorList>
    </citation>
    <scope>NUCLEOTIDE SEQUENCE [LARGE SCALE GENOMIC DNA]</scope>
    <source>
        <strain evidence="1">MN2024</strain>
        <tissue evidence="1">Gills</tissue>
    </source>
</reference>
<organism evidence="1 2">
    <name type="scientific">Sinanodonta woodiana</name>
    <name type="common">Chinese pond mussel</name>
    <name type="synonym">Anodonta woodiana</name>
    <dbReference type="NCBI Taxonomy" id="1069815"/>
    <lineage>
        <taxon>Eukaryota</taxon>
        <taxon>Metazoa</taxon>
        <taxon>Spiralia</taxon>
        <taxon>Lophotrochozoa</taxon>
        <taxon>Mollusca</taxon>
        <taxon>Bivalvia</taxon>
        <taxon>Autobranchia</taxon>
        <taxon>Heteroconchia</taxon>
        <taxon>Palaeoheterodonta</taxon>
        <taxon>Unionida</taxon>
        <taxon>Unionoidea</taxon>
        <taxon>Unionidae</taxon>
        <taxon>Unioninae</taxon>
        <taxon>Sinanodonta</taxon>
    </lineage>
</organism>
<name>A0ABD3V346_SINWO</name>
<comment type="caution">
    <text evidence="1">The sequence shown here is derived from an EMBL/GenBank/DDBJ whole genome shotgun (WGS) entry which is preliminary data.</text>
</comment>
<gene>
    <name evidence="1" type="ORF">ACJMK2_014587</name>
</gene>
<keyword evidence="2" id="KW-1185">Reference proteome</keyword>
<accession>A0ABD3V346</accession>
<protein>
    <submittedName>
        <fullName evidence="1">Uncharacterized protein</fullName>
    </submittedName>
</protein>